<proteinExistence type="predicted"/>
<accession>A0ABS0SUJ2</accession>
<dbReference type="CDD" id="cd03801">
    <property type="entry name" value="GT4_PimA-like"/>
    <property type="match status" value="1"/>
</dbReference>
<sequence>MAGIRFFLLGCWRRLPQAVRRKAHLSAHWLSRRSIPLRVALNWKRGAAGGAPVSVVGLLRSTSGIGQGARLFLGALGPLAGRPVDVTRRLGVKDNFDWLPPEQPPAEAATVLTHLNPPELLRWLQAGGAAQLRGRRHIGYWAWELMVAPPQWREAFAYVDEVWAPSRFTADAIAAIAPADVPVRVVGHPVFVMPCAAPDRARFGLPEDRVLIFMALDLRSTIARKNPLDGARAFFAAASEAPGQACLVCKASNLDADGEAAAALRAELQGRPDVVLIEEALDAEGMSALLASIDIVLSLHRAEGFGLVLAEAMWLGKCVVATAWSGNMDFMDEESSVLVPYRLEAVSDAQGMYRRSEWAAPDVSVAAVRLKELISRADLRDSLAARGRRRAKEVFDQDRWLARVEDLLAASDARARNGRDAVD</sequence>
<dbReference type="RefSeq" id="WP_198575226.1">
    <property type="nucleotide sequence ID" value="NZ_JADWOX010000003.1"/>
</dbReference>
<dbReference type="PANTHER" id="PTHR46656">
    <property type="entry name" value="PUTATIVE-RELATED"/>
    <property type="match status" value="1"/>
</dbReference>
<evidence type="ECO:0000313" key="1">
    <source>
        <dbReference type="EMBL" id="MBI1683284.1"/>
    </source>
</evidence>
<dbReference type="EMBL" id="JADWOX010000003">
    <property type="protein sequence ID" value="MBI1683284.1"/>
    <property type="molecule type" value="Genomic_DNA"/>
</dbReference>
<reference evidence="1 2" key="1">
    <citation type="submission" date="2020-11" db="EMBL/GenBank/DDBJ databases">
        <title>genome sequence of strain KACC 18849.</title>
        <authorList>
            <person name="Gao J."/>
            <person name="Zhang X."/>
        </authorList>
    </citation>
    <scope>NUCLEOTIDE SEQUENCE [LARGE SCALE GENOMIC DNA]</scope>
    <source>
        <strain evidence="1 2">KACC 18849</strain>
    </source>
</reference>
<dbReference type="PANTHER" id="PTHR46656:SF3">
    <property type="entry name" value="PUTATIVE-RELATED"/>
    <property type="match status" value="1"/>
</dbReference>
<dbReference type="Proteomes" id="UP000639859">
    <property type="component" value="Unassembled WGS sequence"/>
</dbReference>
<name>A0ABS0SUJ2_9CAUL</name>
<keyword evidence="2" id="KW-1185">Reference proteome</keyword>
<comment type="caution">
    <text evidence="1">The sequence shown here is derived from an EMBL/GenBank/DDBJ whole genome shotgun (WGS) entry which is preliminary data.</text>
</comment>
<organism evidence="1 2">
    <name type="scientific">Caulobacter hibisci</name>
    <dbReference type="NCBI Taxonomy" id="2035993"/>
    <lineage>
        <taxon>Bacteria</taxon>
        <taxon>Pseudomonadati</taxon>
        <taxon>Pseudomonadota</taxon>
        <taxon>Alphaproteobacteria</taxon>
        <taxon>Caulobacterales</taxon>
        <taxon>Caulobacteraceae</taxon>
        <taxon>Caulobacter</taxon>
    </lineage>
</organism>
<gene>
    <name evidence="1" type="ORF">I4Q42_06365</name>
</gene>
<dbReference type="Gene3D" id="3.40.50.2000">
    <property type="entry name" value="Glycogen Phosphorylase B"/>
    <property type="match status" value="1"/>
</dbReference>
<dbReference type="Pfam" id="PF13692">
    <property type="entry name" value="Glyco_trans_1_4"/>
    <property type="match status" value="1"/>
</dbReference>
<protein>
    <submittedName>
        <fullName evidence="1">Glycosyltransferase family 4 protein</fullName>
    </submittedName>
</protein>
<dbReference type="SUPFAM" id="SSF53756">
    <property type="entry name" value="UDP-Glycosyltransferase/glycogen phosphorylase"/>
    <property type="match status" value="1"/>
</dbReference>
<evidence type="ECO:0000313" key="2">
    <source>
        <dbReference type="Proteomes" id="UP000639859"/>
    </source>
</evidence>